<reference evidence="4 5" key="1">
    <citation type="journal article" date="2013" name="Curr. Biol.">
        <title>The Genome of the Foraminiferan Reticulomyxa filosa.</title>
        <authorList>
            <person name="Glockner G."/>
            <person name="Hulsmann N."/>
            <person name="Schleicher M."/>
            <person name="Noegel A.A."/>
            <person name="Eichinger L."/>
            <person name="Gallinger C."/>
            <person name="Pawlowski J."/>
            <person name="Sierra R."/>
            <person name="Euteneuer U."/>
            <person name="Pillet L."/>
            <person name="Moustafa A."/>
            <person name="Platzer M."/>
            <person name="Groth M."/>
            <person name="Szafranski K."/>
            <person name="Schliwa M."/>
        </authorList>
    </citation>
    <scope>NUCLEOTIDE SEQUENCE [LARGE SCALE GENOMIC DNA]</scope>
</reference>
<dbReference type="EMBL" id="ASPP01020217">
    <property type="protein sequence ID" value="ETO14091.1"/>
    <property type="molecule type" value="Genomic_DNA"/>
</dbReference>
<feature type="region of interest" description="Disordered" evidence="2">
    <location>
        <begin position="77"/>
        <end position="105"/>
    </location>
</feature>
<dbReference type="AlphaFoldDB" id="X6MKA4"/>
<dbReference type="InterPro" id="IPR051267">
    <property type="entry name" value="STEAP_metalloreductase"/>
</dbReference>
<keyword evidence="1" id="KW-0560">Oxidoreductase</keyword>
<sequence length="275" mass="30878">MAQGSDDDITKLVLGFIPGTGRMGAALARNHAQAGFKVLISSRDENKAQETASQLIKTNNLKEGSIKGNVQIFSKIGKPKGRGKKKGGGERDNITNNNKKKKAGTHETVIKNSDVVFWCIQAPLDVRKETLQKLAPLFKGKIVCDITNIMYMDQFKDQWGQVSSTTLNKQWTDEFDKKIRWCCAWKSIFFKLLDDRPPEDKPAHVQVCSDDKSAADTIVKIINTQKGFQGLYSGELRHSKIVELFGPTYGVEMNAWNAGKNWKSYWRFETNTASK</sequence>
<evidence type="ECO:0000256" key="2">
    <source>
        <dbReference type="SAM" id="MobiDB-lite"/>
    </source>
</evidence>
<dbReference type="PANTHER" id="PTHR14239">
    <property type="entry name" value="DUDULIN-RELATED"/>
    <property type="match status" value="1"/>
</dbReference>
<dbReference type="InterPro" id="IPR028939">
    <property type="entry name" value="P5C_Rdtase_cat_N"/>
</dbReference>
<dbReference type="OrthoDB" id="550646at2759"/>
<evidence type="ECO:0000259" key="3">
    <source>
        <dbReference type="Pfam" id="PF03807"/>
    </source>
</evidence>
<proteinExistence type="predicted"/>
<dbReference type="Proteomes" id="UP000023152">
    <property type="component" value="Unassembled WGS sequence"/>
</dbReference>
<dbReference type="InterPro" id="IPR036291">
    <property type="entry name" value="NAD(P)-bd_dom_sf"/>
</dbReference>
<evidence type="ECO:0000313" key="5">
    <source>
        <dbReference type="Proteomes" id="UP000023152"/>
    </source>
</evidence>
<accession>X6MKA4</accession>
<comment type="caution">
    <text evidence="4">The sequence shown here is derived from an EMBL/GenBank/DDBJ whole genome shotgun (WGS) entry which is preliminary data.</text>
</comment>
<gene>
    <name evidence="4" type="ORF">RFI_23276</name>
</gene>
<evidence type="ECO:0000313" key="4">
    <source>
        <dbReference type="EMBL" id="ETO14091.1"/>
    </source>
</evidence>
<dbReference type="Gene3D" id="3.40.50.720">
    <property type="entry name" value="NAD(P)-binding Rossmann-like Domain"/>
    <property type="match status" value="2"/>
</dbReference>
<dbReference type="GO" id="GO:0016491">
    <property type="term" value="F:oxidoreductase activity"/>
    <property type="evidence" value="ECO:0007669"/>
    <property type="project" value="UniProtKB-KW"/>
</dbReference>
<dbReference type="SUPFAM" id="SSF51735">
    <property type="entry name" value="NAD(P)-binding Rossmann-fold domains"/>
    <property type="match status" value="1"/>
</dbReference>
<evidence type="ECO:0000256" key="1">
    <source>
        <dbReference type="ARBA" id="ARBA00023002"/>
    </source>
</evidence>
<organism evidence="4 5">
    <name type="scientific">Reticulomyxa filosa</name>
    <dbReference type="NCBI Taxonomy" id="46433"/>
    <lineage>
        <taxon>Eukaryota</taxon>
        <taxon>Sar</taxon>
        <taxon>Rhizaria</taxon>
        <taxon>Retaria</taxon>
        <taxon>Foraminifera</taxon>
        <taxon>Monothalamids</taxon>
        <taxon>Reticulomyxidae</taxon>
        <taxon>Reticulomyxa</taxon>
    </lineage>
</organism>
<keyword evidence="5" id="KW-1185">Reference proteome</keyword>
<dbReference type="Pfam" id="PF03807">
    <property type="entry name" value="F420_oxidored"/>
    <property type="match status" value="1"/>
</dbReference>
<feature type="compositionally biased region" description="Basic residues" evidence="2">
    <location>
        <begin position="77"/>
        <end position="86"/>
    </location>
</feature>
<name>X6MKA4_RETFI</name>
<protein>
    <recommendedName>
        <fullName evidence="3">Pyrroline-5-carboxylate reductase catalytic N-terminal domain-containing protein</fullName>
    </recommendedName>
</protein>
<feature type="domain" description="Pyrroline-5-carboxylate reductase catalytic N-terminal" evidence="3">
    <location>
        <begin position="14"/>
        <end position="55"/>
    </location>
</feature>